<evidence type="ECO:0000313" key="2">
    <source>
        <dbReference type="EMBL" id="MCG2613058.1"/>
    </source>
</evidence>
<feature type="signal peptide" evidence="1">
    <location>
        <begin position="1"/>
        <end position="23"/>
    </location>
</feature>
<reference evidence="2" key="1">
    <citation type="submission" date="2022-01" db="EMBL/GenBank/DDBJ databases">
        <authorList>
            <person name="Jo J.-H."/>
            <person name="Im W.-T."/>
        </authorList>
    </citation>
    <scope>NUCLEOTIDE SEQUENCE</scope>
    <source>
        <strain evidence="2">NA20</strain>
    </source>
</reference>
<sequence>MKKMITCGLLIAIFMLSTLVAPAQEQTIYKPKWASDKGYWVVEGNVKTPLNHIVRFYNNNDVLIYAENIEGVKLNTNKRKVKMKLKRALESALLAFENKEQNMEGLALVKSTL</sequence>
<gene>
    <name evidence="2" type="ORF">LZZ85_02165</name>
</gene>
<keyword evidence="3" id="KW-1185">Reference proteome</keyword>
<accession>A0ABS9KL54</accession>
<organism evidence="2 3">
    <name type="scientific">Terrimonas ginsenosidimutans</name>
    <dbReference type="NCBI Taxonomy" id="2908004"/>
    <lineage>
        <taxon>Bacteria</taxon>
        <taxon>Pseudomonadati</taxon>
        <taxon>Bacteroidota</taxon>
        <taxon>Chitinophagia</taxon>
        <taxon>Chitinophagales</taxon>
        <taxon>Chitinophagaceae</taxon>
        <taxon>Terrimonas</taxon>
    </lineage>
</organism>
<proteinExistence type="predicted"/>
<dbReference type="EMBL" id="JAKLTR010000001">
    <property type="protein sequence ID" value="MCG2613058.1"/>
    <property type="molecule type" value="Genomic_DNA"/>
</dbReference>
<dbReference type="Proteomes" id="UP001165367">
    <property type="component" value="Unassembled WGS sequence"/>
</dbReference>
<comment type="caution">
    <text evidence="2">The sequence shown here is derived from an EMBL/GenBank/DDBJ whole genome shotgun (WGS) entry which is preliminary data.</text>
</comment>
<keyword evidence="1" id="KW-0732">Signal</keyword>
<evidence type="ECO:0000313" key="3">
    <source>
        <dbReference type="Proteomes" id="UP001165367"/>
    </source>
</evidence>
<protein>
    <submittedName>
        <fullName evidence="2">Uncharacterized protein</fullName>
    </submittedName>
</protein>
<feature type="chain" id="PRO_5047410190" evidence="1">
    <location>
        <begin position="24"/>
        <end position="113"/>
    </location>
</feature>
<evidence type="ECO:0000256" key="1">
    <source>
        <dbReference type="SAM" id="SignalP"/>
    </source>
</evidence>
<name>A0ABS9KL54_9BACT</name>
<dbReference type="RefSeq" id="WP_237868283.1">
    <property type="nucleotide sequence ID" value="NZ_JAKLTR010000001.1"/>
</dbReference>